<name>F4XYB1_9CYAN</name>
<dbReference type="HOGENOM" id="CLU_917705_0_0_3"/>
<dbReference type="InterPro" id="IPR043504">
    <property type="entry name" value="Peptidase_S1_PA_chymotrypsin"/>
</dbReference>
<dbReference type="Pfam" id="PF13365">
    <property type="entry name" value="Trypsin_2"/>
    <property type="match status" value="1"/>
</dbReference>
<dbReference type="Proteomes" id="UP000003959">
    <property type="component" value="Unassembled WGS sequence"/>
</dbReference>
<proteinExistence type="predicted"/>
<evidence type="ECO:0000313" key="2">
    <source>
        <dbReference type="Proteomes" id="UP000003959"/>
    </source>
</evidence>
<dbReference type="eggNOG" id="COG0265">
    <property type="taxonomic scope" value="Bacteria"/>
</dbReference>
<evidence type="ECO:0008006" key="3">
    <source>
        <dbReference type="Google" id="ProtNLM"/>
    </source>
</evidence>
<dbReference type="AlphaFoldDB" id="F4XYB1"/>
<gene>
    <name evidence="1" type="ORF">LYNGBM3L_51500</name>
</gene>
<keyword evidence="2" id="KW-1185">Reference proteome</keyword>
<organism evidence="1 2">
    <name type="scientific">Moorena producens 3L</name>
    <dbReference type="NCBI Taxonomy" id="489825"/>
    <lineage>
        <taxon>Bacteria</taxon>
        <taxon>Bacillati</taxon>
        <taxon>Cyanobacteriota</taxon>
        <taxon>Cyanophyceae</taxon>
        <taxon>Coleofasciculales</taxon>
        <taxon>Coleofasciculaceae</taxon>
        <taxon>Moorena</taxon>
    </lineage>
</organism>
<reference evidence="2" key="1">
    <citation type="journal article" date="2011" name="Proc. Natl. Acad. Sci. U.S.A.">
        <title>Genomic insights into the physiology and ecology of the marine filamentous cyanobacterium Lyngbya majuscula.</title>
        <authorList>
            <person name="Jones A.C."/>
            <person name="Monroe E.A."/>
            <person name="Podell S."/>
            <person name="Hess W.R."/>
            <person name="Klages S."/>
            <person name="Esquenazi E."/>
            <person name="Niessen S."/>
            <person name="Hoover H."/>
            <person name="Rothmann M."/>
            <person name="Lasken R.S."/>
            <person name="Yates J.R.III."/>
            <person name="Reinhardt R."/>
            <person name="Kube M."/>
            <person name="Burkart M.D."/>
            <person name="Allen E.E."/>
            <person name="Dorrestein P.C."/>
            <person name="Gerwick W.H."/>
            <person name="Gerwick L."/>
        </authorList>
    </citation>
    <scope>NUCLEOTIDE SEQUENCE [LARGE SCALE GENOMIC DNA]</scope>
    <source>
        <strain evidence="2">3L</strain>
    </source>
</reference>
<dbReference type="SUPFAM" id="SSF50494">
    <property type="entry name" value="Trypsin-like serine proteases"/>
    <property type="match status" value="1"/>
</dbReference>
<evidence type="ECO:0000313" key="1">
    <source>
        <dbReference type="EMBL" id="EGJ30324.1"/>
    </source>
</evidence>
<sequence length="303" mass="34097">MTTVVIGNYSGTFEEEDSYGNVNCTEPKIIKNIDKKKKQIKENQASGVIIAKRNNTFYVLTNQHVLEKGADCYGIVVWDGDKHSIHFSKDSDIQYIDKKEFGQGVDLALIKFQGYSSNQYYVASLKDSNTIPDSGQLFVSGWPTPPEDEKTSSERKFLSANIFSNFPPETVSTETFLCPDKRGYKLCYFSKVRKGMSGGPIFDANGYVVGIHGRGNSKYKGSGIPITEFIYLINQNKSTLSKNDLNFKPPSQDLIAKGRENARQADTIEDLYELFLGCLIIERNELSCITDYPSDLEWNDKCK</sequence>
<dbReference type="Gene3D" id="2.40.10.10">
    <property type="entry name" value="Trypsin-like serine proteases"/>
    <property type="match status" value="2"/>
</dbReference>
<protein>
    <recommendedName>
        <fullName evidence="3">Serine protease</fullName>
    </recommendedName>
</protein>
<dbReference type="InterPro" id="IPR009003">
    <property type="entry name" value="Peptidase_S1_PA"/>
</dbReference>
<dbReference type="EMBL" id="GL890954">
    <property type="protein sequence ID" value="EGJ30324.1"/>
    <property type="molecule type" value="Genomic_DNA"/>
</dbReference>
<accession>F4XYB1</accession>